<keyword evidence="4" id="KW-1185">Reference proteome</keyword>
<dbReference type="Proteomes" id="UP000826540">
    <property type="component" value="Chromosome"/>
</dbReference>
<evidence type="ECO:0000256" key="2">
    <source>
        <dbReference type="SAM" id="Phobius"/>
    </source>
</evidence>
<dbReference type="EMBL" id="CP080598">
    <property type="protein sequence ID" value="QYX30339.1"/>
    <property type="molecule type" value="Genomic_DNA"/>
</dbReference>
<gene>
    <name evidence="3" type="ORF">K2F26_15550</name>
</gene>
<accession>A0ABX8WVC1</accession>
<feature type="region of interest" description="Disordered" evidence="1">
    <location>
        <begin position="37"/>
        <end position="62"/>
    </location>
</feature>
<evidence type="ECO:0000256" key="1">
    <source>
        <dbReference type="SAM" id="MobiDB-lite"/>
    </source>
</evidence>
<reference evidence="3 4" key="1">
    <citation type="journal article" date="2022" name="J. Am. Chem. Soc.">
        <title>Biosynthesis of Guanitoxin Enables Global Environmental Detection in Freshwater Cyanobacteria.</title>
        <authorList>
            <person name="Lima S.T."/>
            <person name="Fallon T.R."/>
            <person name="Cordoza J.L."/>
            <person name="Chekan J.R."/>
            <person name="Delbaje E."/>
            <person name="Hopiavuori A.R."/>
            <person name="Alvarenga D.O."/>
            <person name="Wood S.M."/>
            <person name="Luhavaya H."/>
            <person name="Baumgartner J.T."/>
            <person name="Dorr F.A."/>
            <person name="Etchegaray A."/>
            <person name="Pinto E."/>
            <person name="McKinnie S.M.K."/>
            <person name="Fiore M.F."/>
            <person name="Moore B.S."/>
        </authorList>
    </citation>
    <scope>NUCLEOTIDE SEQUENCE [LARGE SCALE GENOMIC DNA]</scope>
    <source>
        <strain evidence="3 4">ITEP-024</strain>
    </source>
</reference>
<dbReference type="RefSeq" id="WP_220608551.1">
    <property type="nucleotide sequence ID" value="NZ_CP080598.1"/>
</dbReference>
<organism evidence="3 4">
    <name type="scientific">Sphaerospermopsis torques-reginae ITEP-024</name>
    <dbReference type="NCBI Taxonomy" id="984208"/>
    <lineage>
        <taxon>Bacteria</taxon>
        <taxon>Bacillati</taxon>
        <taxon>Cyanobacteriota</taxon>
        <taxon>Cyanophyceae</taxon>
        <taxon>Nostocales</taxon>
        <taxon>Aphanizomenonaceae</taxon>
        <taxon>Sphaerospermopsis</taxon>
        <taxon>Sphaerospermopsis torques-reginae</taxon>
    </lineage>
</organism>
<proteinExistence type="predicted"/>
<keyword evidence="2" id="KW-0472">Membrane</keyword>
<evidence type="ECO:0000313" key="4">
    <source>
        <dbReference type="Proteomes" id="UP000826540"/>
    </source>
</evidence>
<evidence type="ECO:0000313" key="3">
    <source>
        <dbReference type="EMBL" id="QYX30339.1"/>
    </source>
</evidence>
<sequence length="62" mass="6866">MSLIDGILITLLNTVVCLVLPKFLSIILPTQKTQINQEEEKMNISPSATSEPIPEIPSFSLR</sequence>
<protein>
    <submittedName>
        <fullName evidence="3">Uncharacterized protein</fullName>
    </submittedName>
</protein>
<feature type="transmembrane region" description="Helical" evidence="2">
    <location>
        <begin position="6"/>
        <end position="28"/>
    </location>
</feature>
<keyword evidence="2" id="KW-1133">Transmembrane helix</keyword>
<keyword evidence="2" id="KW-0812">Transmembrane</keyword>
<name>A0ABX8WVC1_9CYAN</name>